<dbReference type="PANTHER" id="PTHR13710">
    <property type="entry name" value="DNA HELICASE RECQ FAMILY MEMBER"/>
    <property type="match status" value="1"/>
</dbReference>
<gene>
    <name evidence="20" type="ORF">IV80_GL000688</name>
</gene>
<evidence type="ECO:0000256" key="7">
    <source>
        <dbReference type="ARBA" id="ARBA00022801"/>
    </source>
</evidence>
<dbReference type="SMART" id="SM00341">
    <property type="entry name" value="HRDC"/>
    <property type="match status" value="1"/>
</dbReference>
<name>A0A0R2IUE4_9LACO</name>
<evidence type="ECO:0000256" key="8">
    <source>
        <dbReference type="ARBA" id="ARBA00022806"/>
    </source>
</evidence>
<dbReference type="GO" id="GO:0009432">
    <property type="term" value="P:SOS response"/>
    <property type="evidence" value="ECO:0007669"/>
    <property type="project" value="UniProtKB-UniRule"/>
</dbReference>
<evidence type="ECO:0000313" key="21">
    <source>
        <dbReference type="Proteomes" id="UP000051568"/>
    </source>
</evidence>
<evidence type="ECO:0000256" key="4">
    <source>
        <dbReference type="ARBA" id="ARBA00022723"/>
    </source>
</evidence>
<dbReference type="InterPro" id="IPR014001">
    <property type="entry name" value="Helicase_ATP-bd"/>
</dbReference>
<dbReference type="CDD" id="cd17920">
    <property type="entry name" value="DEXHc_RecQ"/>
    <property type="match status" value="1"/>
</dbReference>
<dbReference type="Pfam" id="PF00271">
    <property type="entry name" value="Helicase_C"/>
    <property type="match status" value="1"/>
</dbReference>
<dbReference type="GO" id="GO:0006281">
    <property type="term" value="P:DNA repair"/>
    <property type="evidence" value="ECO:0007669"/>
    <property type="project" value="UniProtKB-KW"/>
</dbReference>
<organism evidence="20 21">
    <name type="scientific">Pediococcus cellicola</name>
    <dbReference type="NCBI Taxonomy" id="319652"/>
    <lineage>
        <taxon>Bacteria</taxon>
        <taxon>Bacillati</taxon>
        <taxon>Bacillota</taxon>
        <taxon>Bacilli</taxon>
        <taxon>Lactobacillales</taxon>
        <taxon>Lactobacillaceae</taxon>
        <taxon>Pediococcus</taxon>
    </lineage>
</organism>
<dbReference type="PROSITE" id="PS50967">
    <property type="entry name" value="HRDC"/>
    <property type="match status" value="1"/>
</dbReference>
<evidence type="ECO:0000256" key="2">
    <source>
        <dbReference type="ARBA" id="ARBA00001947"/>
    </source>
</evidence>
<evidence type="ECO:0000256" key="13">
    <source>
        <dbReference type="ARBA" id="ARBA00023204"/>
    </source>
</evidence>
<keyword evidence="12" id="KW-0233">DNA recombination</keyword>
<dbReference type="GO" id="GO:0043138">
    <property type="term" value="F:3'-5' DNA helicase activity"/>
    <property type="evidence" value="ECO:0007669"/>
    <property type="project" value="UniProtKB-EC"/>
</dbReference>
<feature type="domain" description="HRDC" evidence="17">
    <location>
        <begin position="511"/>
        <end position="591"/>
    </location>
</feature>
<dbReference type="GO" id="GO:0005737">
    <property type="term" value="C:cytoplasm"/>
    <property type="evidence" value="ECO:0007669"/>
    <property type="project" value="TreeGrafter"/>
</dbReference>
<dbReference type="OrthoDB" id="9763310at2"/>
<dbReference type="SUPFAM" id="SSF47819">
    <property type="entry name" value="HRDC-like"/>
    <property type="match status" value="1"/>
</dbReference>
<dbReference type="Gene3D" id="1.10.10.10">
    <property type="entry name" value="Winged helix-like DNA-binding domain superfamily/Winged helix DNA-binding domain"/>
    <property type="match status" value="1"/>
</dbReference>
<evidence type="ECO:0000256" key="11">
    <source>
        <dbReference type="ARBA" id="ARBA00023125"/>
    </source>
</evidence>
<keyword evidence="10" id="KW-0067">ATP-binding</keyword>
<evidence type="ECO:0000259" key="18">
    <source>
        <dbReference type="PROSITE" id="PS51192"/>
    </source>
</evidence>
<evidence type="ECO:0000256" key="3">
    <source>
        <dbReference type="ARBA" id="ARBA00005446"/>
    </source>
</evidence>
<dbReference type="SUPFAM" id="SSF46785">
    <property type="entry name" value="Winged helix' DNA-binding domain"/>
    <property type="match status" value="1"/>
</dbReference>
<dbReference type="InterPro" id="IPR018982">
    <property type="entry name" value="RQC_domain"/>
</dbReference>
<dbReference type="GO" id="GO:0003677">
    <property type="term" value="F:DNA binding"/>
    <property type="evidence" value="ECO:0007669"/>
    <property type="project" value="UniProtKB-KW"/>
</dbReference>
<evidence type="ECO:0000256" key="9">
    <source>
        <dbReference type="ARBA" id="ARBA00022833"/>
    </source>
</evidence>
<dbReference type="InterPro" id="IPR036388">
    <property type="entry name" value="WH-like_DNA-bd_sf"/>
</dbReference>
<dbReference type="GO" id="GO:0030894">
    <property type="term" value="C:replisome"/>
    <property type="evidence" value="ECO:0007669"/>
    <property type="project" value="TreeGrafter"/>
</dbReference>
<dbReference type="GO" id="GO:0043590">
    <property type="term" value="C:bacterial nucleoid"/>
    <property type="evidence" value="ECO:0007669"/>
    <property type="project" value="TreeGrafter"/>
</dbReference>
<dbReference type="EMBL" id="JQBR01000002">
    <property type="protein sequence ID" value="KRN67158.1"/>
    <property type="molecule type" value="Genomic_DNA"/>
</dbReference>
<evidence type="ECO:0000259" key="19">
    <source>
        <dbReference type="PROSITE" id="PS51194"/>
    </source>
</evidence>
<dbReference type="FunFam" id="1.10.150.80:FF:000002">
    <property type="entry name" value="ATP-dependent DNA helicase RecQ"/>
    <property type="match status" value="1"/>
</dbReference>
<dbReference type="GO" id="GO:0016787">
    <property type="term" value="F:hydrolase activity"/>
    <property type="evidence" value="ECO:0007669"/>
    <property type="project" value="UniProtKB-KW"/>
</dbReference>
<dbReference type="PROSITE" id="PS51192">
    <property type="entry name" value="HELICASE_ATP_BIND_1"/>
    <property type="match status" value="1"/>
</dbReference>
<dbReference type="InterPro" id="IPR032284">
    <property type="entry name" value="RecQ_Zn-bd"/>
</dbReference>
<keyword evidence="21" id="KW-1185">Reference proteome</keyword>
<evidence type="ECO:0000256" key="12">
    <source>
        <dbReference type="ARBA" id="ARBA00023172"/>
    </source>
</evidence>
<dbReference type="InterPro" id="IPR001650">
    <property type="entry name" value="Helicase_C-like"/>
</dbReference>
<dbReference type="Pfam" id="PF16124">
    <property type="entry name" value="RecQ_Zn_bind"/>
    <property type="match status" value="1"/>
</dbReference>
<evidence type="ECO:0000256" key="10">
    <source>
        <dbReference type="ARBA" id="ARBA00022840"/>
    </source>
</evidence>
<dbReference type="SUPFAM" id="SSF52540">
    <property type="entry name" value="P-loop containing nucleoside triphosphate hydrolases"/>
    <property type="match status" value="1"/>
</dbReference>
<evidence type="ECO:0000259" key="17">
    <source>
        <dbReference type="PROSITE" id="PS50967"/>
    </source>
</evidence>
<reference evidence="20 21" key="1">
    <citation type="journal article" date="2015" name="Genome Announc.">
        <title>Expanding the biotechnology potential of lactobacilli through comparative genomics of 213 strains and associated genera.</title>
        <authorList>
            <person name="Sun Z."/>
            <person name="Harris H.M."/>
            <person name="McCann A."/>
            <person name="Guo C."/>
            <person name="Argimon S."/>
            <person name="Zhang W."/>
            <person name="Yang X."/>
            <person name="Jeffery I.B."/>
            <person name="Cooney J.C."/>
            <person name="Kagawa T.F."/>
            <person name="Liu W."/>
            <person name="Song Y."/>
            <person name="Salvetti E."/>
            <person name="Wrobel A."/>
            <person name="Rasinkangas P."/>
            <person name="Parkhill J."/>
            <person name="Rea M.C."/>
            <person name="O'Sullivan O."/>
            <person name="Ritari J."/>
            <person name="Douillard F.P."/>
            <person name="Paul Ross R."/>
            <person name="Yang R."/>
            <person name="Briner A.E."/>
            <person name="Felis G.E."/>
            <person name="de Vos W.M."/>
            <person name="Barrangou R."/>
            <person name="Klaenhammer T.R."/>
            <person name="Caufield P.W."/>
            <person name="Cui Y."/>
            <person name="Zhang H."/>
            <person name="O'Toole P.W."/>
        </authorList>
    </citation>
    <scope>NUCLEOTIDE SEQUENCE [LARGE SCALE GENOMIC DNA]</scope>
    <source>
        <strain evidence="20 21">DSM 17757</strain>
    </source>
</reference>
<keyword evidence="6" id="KW-0227">DNA damage</keyword>
<evidence type="ECO:0000256" key="1">
    <source>
        <dbReference type="ARBA" id="ARBA00001946"/>
    </source>
</evidence>
<dbReference type="RefSeq" id="WP_057748738.1">
    <property type="nucleotide sequence ID" value="NZ_BJVH01000003.1"/>
</dbReference>
<evidence type="ECO:0000256" key="15">
    <source>
        <dbReference type="ARBA" id="ARBA00034617"/>
    </source>
</evidence>
<feature type="domain" description="Helicase ATP-binding" evidence="18">
    <location>
        <begin position="24"/>
        <end position="193"/>
    </location>
</feature>
<dbReference type="Proteomes" id="UP000051568">
    <property type="component" value="Unassembled WGS sequence"/>
</dbReference>
<keyword evidence="8 20" id="KW-0347">Helicase</keyword>
<evidence type="ECO:0000256" key="14">
    <source>
        <dbReference type="ARBA" id="ARBA00023235"/>
    </source>
</evidence>
<dbReference type="InterPro" id="IPR044876">
    <property type="entry name" value="HRDC_dom_sf"/>
</dbReference>
<keyword evidence="14" id="KW-0413">Isomerase</keyword>
<dbReference type="GO" id="GO:0009378">
    <property type="term" value="F:four-way junction helicase activity"/>
    <property type="evidence" value="ECO:0007669"/>
    <property type="project" value="TreeGrafter"/>
</dbReference>
<dbReference type="GO" id="GO:0005524">
    <property type="term" value="F:ATP binding"/>
    <property type="evidence" value="ECO:0007669"/>
    <property type="project" value="UniProtKB-KW"/>
</dbReference>
<comment type="cofactor">
    <cofactor evidence="1">
        <name>Mg(2+)</name>
        <dbReference type="ChEBI" id="CHEBI:18420"/>
    </cofactor>
</comment>
<evidence type="ECO:0000256" key="6">
    <source>
        <dbReference type="ARBA" id="ARBA00022763"/>
    </source>
</evidence>
<dbReference type="InterPro" id="IPR027417">
    <property type="entry name" value="P-loop_NTPase"/>
</dbReference>
<keyword evidence="4" id="KW-0479">Metal-binding</keyword>
<evidence type="ECO:0000256" key="16">
    <source>
        <dbReference type="NCBIfam" id="TIGR01389"/>
    </source>
</evidence>
<dbReference type="GO" id="GO:0046872">
    <property type="term" value="F:metal ion binding"/>
    <property type="evidence" value="ECO:0007669"/>
    <property type="project" value="UniProtKB-KW"/>
</dbReference>
<dbReference type="InterPro" id="IPR011545">
    <property type="entry name" value="DEAD/DEAH_box_helicase_dom"/>
</dbReference>
<dbReference type="GO" id="GO:0006310">
    <property type="term" value="P:DNA recombination"/>
    <property type="evidence" value="ECO:0007669"/>
    <property type="project" value="UniProtKB-UniRule"/>
</dbReference>
<dbReference type="Pfam" id="PF00570">
    <property type="entry name" value="HRDC"/>
    <property type="match status" value="1"/>
</dbReference>
<dbReference type="SMART" id="SM00487">
    <property type="entry name" value="DEXDc"/>
    <property type="match status" value="1"/>
</dbReference>
<dbReference type="PROSITE" id="PS51194">
    <property type="entry name" value="HELICASE_CTER"/>
    <property type="match status" value="1"/>
</dbReference>
<comment type="similarity">
    <text evidence="3">Belongs to the helicase family. RecQ subfamily.</text>
</comment>
<dbReference type="Gene3D" id="1.10.150.80">
    <property type="entry name" value="HRDC domain"/>
    <property type="match status" value="1"/>
</dbReference>
<feature type="domain" description="Helicase C-terminal" evidence="19">
    <location>
        <begin position="217"/>
        <end position="377"/>
    </location>
</feature>
<dbReference type="NCBIfam" id="TIGR01389">
    <property type="entry name" value="recQ"/>
    <property type="match status" value="1"/>
</dbReference>
<dbReference type="PATRIC" id="fig|319652.3.peg.696"/>
<dbReference type="Gene3D" id="3.40.50.300">
    <property type="entry name" value="P-loop containing nucleotide triphosphate hydrolases"/>
    <property type="match status" value="2"/>
</dbReference>
<comment type="caution">
    <text evidence="20">The sequence shown here is derived from an EMBL/GenBank/DDBJ whole genome shotgun (WGS) entry which is preliminary data.</text>
</comment>
<comment type="catalytic activity">
    <reaction evidence="15">
        <text>Couples ATP hydrolysis with the unwinding of duplex DNA by translocating in the 3'-5' direction.</text>
        <dbReference type="EC" id="5.6.2.4"/>
    </reaction>
</comment>
<evidence type="ECO:0000313" key="20">
    <source>
        <dbReference type="EMBL" id="KRN67158.1"/>
    </source>
</evidence>
<dbReference type="InterPro" id="IPR036390">
    <property type="entry name" value="WH_DNA-bd_sf"/>
</dbReference>
<keyword evidence="11" id="KW-0238">DNA-binding</keyword>
<dbReference type="STRING" id="319652.IV80_GL000688"/>
<evidence type="ECO:0000256" key="5">
    <source>
        <dbReference type="ARBA" id="ARBA00022741"/>
    </source>
</evidence>
<dbReference type="InterPro" id="IPR004589">
    <property type="entry name" value="DNA_helicase_ATP-dep_RecQ"/>
</dbReference>
<dbReference type="FunFam" id="3.40.50.300:FF:000296">
    <property type="entry name" value="ATP-dependent DNA helicase RecQ"/>
    <property type="match status" value="1"/>
</dbReference>
<accession>A0A0R2IUE4</accession>
<dbReference type="NCBIfam" id="TIGR00614">
    <property type="entry name" value="recQ_fam"/>
    <property type="match status" value="1"/>
</dbReference>
<protein>
    <recommendedName>
        <fullName evidence="16">DNA helicase RecQ</fullName>
        <ecNumber evidence="16">5.6.2.4</ecNumber>
    </recommendedName>
</protein>
<keyword evidence="13" id="KW-0234">DNA repair</keyword>
<dbReference type="InterPro" id="IPR010997">
    <property type="entry name" value="HRDC-like_sf"/>
</dbReference>
<dbReference type="InterPro" id="IPR002121">
    <property type="entry name" value="HRDC_dom"/>
</dbReference>
<dbReference type="SMART" id="SM00956">
    <property type="entry name" value="RQC"/>
    <property type="match status" value="1"/>
</dbReference>
<dbReference type="AlphaFoldDB" id="A0A0R2IUE4"/>
<dbReference type="SMART" id="SM00490">
    <property type="entry name" value="HELICc"/>
    <property type="match status" value="1"/>
</dbReference>
<dbReference type="PANTHER" id="PTHR13710:SF105">
    <property type="entry name" value="ATP-DEPENDENT DNA HELICASE Q1"/>
    <property type="match status" value="1"/>
</dbReference>
<dbReference type="Pfam" id="PF00270">
    <property type="entry name" value="DEAD"/>
    <property type="match status" value="1"/>
</dbReference>
<dbReference type="InterPro" id="IPR006293">
    <property type="entry name" value="DNA_helicase_ATP-dep_RecQ_bac"/>
</dbReference>
<dbReference type="Pfam" id="PF09382">
    <property type="entry name" value="RQC"/>
    <property type="match status" value="1"/>
</dbReference>
<dbReference type="GO" id="GO:0006260">
    <property type="term" value="P:DNA replication"/>
    <property type="evidence" value="ECO:0007669"/>
    <property type="project" value="InterPro"/>
</dbReference>
<keyword evidence="5" id="KW-0547">Nucleotide-binding</keyword>
<sequence>MTPETVLKEKFGYDSFRDGQKQVIDKILHHQNVLAIMPTGGGKSLCYQIPAMLFEGLTLVISPLIALMKDQVDALNETGIPATFINSSLDTMEMNQRFQLAAEQKVKLLYIAPERLDSSYFLSQLQELDISLVAVDEAHCISQWGHDFRPSYLRLTDTLAQLPSQPTTVALTATATPKVAKDIKQRLHIAPEHEVKTDFARSNLSFQVIKDQNSDRFLLDYLKANQTEAGIIYASTRKEVERLTKLLHKHKVSVTMYHGGMSENARRQNQEDFLYDRKRVMVATNAFGMGIDKSNVRFVIHAQVPGSLEAYYQEAGRAGRDGLPSDVILLFKLHDVQIQHFFIDQSDMDDVNKRREYQKLQDMTQYANTQQCLQQYILNYFGENGPVCGKCSNCLDERDSQDITVEAQKVLSCVKRMHENFGKVLIAQVLAGSKNQRIKQFHFDQLSTYGLLKNKSQKQLTELIDFLTASEYLRASNGQYPVLSLSATGVRVLQGKEQVFRKMAVPIKTNILEDSELFTKLRALRRDLAEAQGVPPFVIFSDKTLRAMCELMPQTLSEMAEVKGVGSQKLEKYGQQFIAVIKNNQSTLAETAEN</sequence>
<comment type="cofactor">
    <cofactor evidence="2">
        <name>Zn(2+)</name>
        <dbReference type="ChEBI" id="CHEBI:29105"/>
    </cofactor>
</comment>
<proteinExistence type="inferred from homology"/>
<keyword evidence="7" id="KW-0378">Hydrolase</keyword>
<keyword evidence="9" id="KW-0862">Zinc</keyword>
<dbReference type="EC" id="5.6.2.4" evidence="16"/>